<evidence type="ECO:0000313" key="3">
    <source>
        <dbReference type="Proteomes" id="UP000887566"/>
    </source>
</evidence>
<dbReference type="Proteomes" id="UP000887566">
    <property type="component" value="Unplaced"/>
</dbReference>
<protein>
    <submittedName>
        <fullName evidence="4">Uncharacterized protein</fullName>
    </submittedName>
</protein>
<feature type="compositionally biased region" description="Basic and acidic residues" evidence="1">
    <location>
        <begin position="52"/>
        <end position="63"/>
    </location>
</feature>
<evidence type="ECO:0000256" key="2">
    <source>
        <dbReference type="SAM" id="Phobius"/>
    </source>
</evidence>
<feature type="transmembrane region" description="Helical" evidence="2">
    <location>
        <begin position="205"/>
        <end position="230"/>
    </location>
</feature>
<feature type="region of interest" description="Disordered" evidence="1">
    <location>
        <begin position="1"/>
        <end position="76"/>
    </location>
</feature>
<name>A0A914V9Q6_9BILA</name>
<organism evidence="3 4">
    <name type="scientific">Plectus sambesii</name>
    <dbReference type="NCBI Taxonomy" id="2011161"/>
    <lineage>
        <taxon>Eukaryota</taxon>
        <taxon>Metazoa</taxon>
        <taxon>Ecdysozoa</taxon>
        <taxon>Nematoda</taxon>
        <taxon>Chromadorea</taxon>
        <taxon>Plectida</taxon>
        <taxon>Plectina</taxon>
        <taxon>Plectoidea</taxon>
        <taxon>Plectidae</taxon>
        <taxon>Plectus</taxon>
    </lineage>
</organism>
<sequence length="268" mass="28069">MPPTPTQPTPAEDDRHHAAPSPPAEDNQADQPAAPTPTHAGDATDGYGRPNGGHDDADGDAHTKQPSPAPVCDDIEEPCVRMNISMDTDELEKELGLPALDAAHDDSHHLQAEVVDDSLGGRSPDFETGKAWEGEQVLDQQPSAGAFEDARMDDHNRQKPNNSFIIAIKIAITLVFAVETAVLFVIIAAVAEIAVTSIIAAKTAILFVIAAAVAKCIVIAEIAVTSITAAKIAITHFFATEIAVYFVIAAKIAAAVAMCIVAAEIATT</sequence>
<reference evidence="4" key="1">
    <citation type="submission" date="2022-11" db="UniProtKB">
        <authorList>
            <consortium name="WormBaseParasite"/>
        </authorList>
    </citation>
    <scope>IDENTIFICATION</scope>
</reference>
<keyword evidence="2" id="KW-0472">Membrane</keyword>
<feature type="transmembrane region" description="Helical" evidence="2">
    <location>
        <begin position="166"/>
        <end position="199"/>
    </location>
</feature>
<evidence type="ECO:0000313" key="4">
    <source>
        <dbReference type="WBParaSite" id="PSAMB.scaffold1698size28626.g14424.t1"/>
    </source>
</evidence>
<keyword evidence="3" id="KW-1185">Reference proteome</keyword>
<keyword evidence="2" id="KW-0812">Transmembrane</keyword>
<proteinExistence type="predicted"/>
<accession>A0A914V9Q6</accession>
<keyword evidence="2" id="KW-1133">Transmembrane helix</keyword>
<feature type="transmembrane region" description="Helical" evidence="2">
    <location>
        <begin position="242"/>
        <end position="263"/>
    </location>
</feature>
<dbReference type="WBParaSite" id="PSAMB.scaffold1698size28626.g14424.t1">
    <property type="protein sequence ID" value="PSAMB.scaffold1698size28626.g14424.t1"/>
    <property type="gene ID" value="PSAMB.scaffold1698size28626.g14424"/>
</dbReference>
<evidence type="ECO:0000256" key="1">
    <source>
        <dbReference type="SAM" id="MobiDB-lite"/>
    </source>
</evidence>
<dbReference type="AlphaFoldDB" id="A0A914V9Q6"/>